<keyword evidence="5" id="KW-1185">Reference proteome</keyword>
<evidence type="ECO:0000259" key="3">
    <source>
        <dbReference type="Pfam" id="PF10342"/>
    </source>
</evidence>
<accession>A0A9P6PRU8</accession>
<dbReference type="Proteomes" id="UP000726737">
    <property type="component" value="Unassembled WGS sequence"/>
</dbReference>
<reference evidence="4" key="1">
    <citation type="journal article" date="2020" name="Fungal Divers.">
        <title>Resolving the Mortierellaceae phylogeny through synthesis of multi-gene phylogenetics and phylogenomics.</title>
        <authorList>
            <person name="Vandepol N."/>
            <person name="Liber J."/>
            <person name="Desiro A."/>
            <person name="Na H."/>
            <person name="Kennedy M."/>
            <person name="Barry K."/>
            <person name="Grigoriev I.V."/>
            <person name="Miller A.N."/>
            <person name="O'Donnell K."/>
            <person name="Stajich J.E."/>
            <person name="Bonito G."/>
        </authorList>
    </citation>
    <scope>NUCLEOTIDE SEQUENCE</scope>
    <source>
        <strain evidence="4">KOD948</strain>
    </source>
</reference>
<protein>
    <recommendedName>
        <fullName evidence="3">Yeast cell wall synthesis Kre9/Knh1-like N-terminal domain-containing protein</fullName>
    </recommendedName>
</protein>
<name>A0A9P6PRU8_9FUNG</name>
<feature type="signal peptide" evidence="2">
    <location>
        <begin position="1"/>
        <end position="21"/>
    </location>
</feature>
<sequence length="129" mass="13549">MPSYRILFLATLLALATTVLGDLALTAPIATTFVTAGGQLPITWTYSGPQPPDPSAISVEIVDNSNKLFLGPLALFSGVDTVTSKVLWTVPKLGFVGNNFTVILVAKVNEQAVIFAASPVFSIKEEGAI</sequence>
<proteinExistence type="predicted"/>
<dbReference type="EMBL" id="JAAAJA010000533">
    <property type="protein sequence ID" value="KAG0252239.1"/>
    <property type="molecule type" value="Genomic_DNA"/>
</dbReference>
<evidence type="ECO:0000313" key="4">
    <source>
        <dbReference type="EMBL" id="KAG0252239.1"/>
    </source>
</evidence>
<comment type="caution">
    <text evidence="4">The sequence shown here is derived from an EMBL/GenBank/DDBJ whole genome shotgun (WGS) entry which is preliminary data.</text>
</comment>
<dbReference type="InterPro" id="IPR018466">
    <property type="entry name" value="Kre9/Knh1-like_N"/>
</dbReference>
<dbReference type="OrthoDB" id="2431047at2759"/>
<keyword evidence="1 2" id="KW-0732">Signal</keyword>
<evidence type="ECO:0000256" key="2">
    <source>
        <dbReference type="SAM" id="SignalP"/>
    </source>
</evidence>
<dbReference type="AlphaFoldDB" id="A0A9P6PRU8"/>
<evidence type="ECO:0000313" key="5">
    <source>
        <dbReference type="Proteomes" id="UP000726737"/>
    </source>
</evidence>
<feature type="non-terminal residue" evidence="4">
    <location>
        <position position="1"/>
    </location>
</feature>
<dbReference type="Pfam" id="PF10342">
    <property type="entry name" value="Kre9_KNH"/>
    <property type="match status" value="1"/>
</dbReference>
<evidence type="ECO:0000256" key="1">
    <source>
        <dbReference type="ARBA" id="ARBA00022729"/>
    </source>
</evidence>
<organism evidence="4 5">
    <name type="scientific">Mortierella polycephala</name>
    <dbReference type="NCBI Taxonomy" id="41804"/>
    <lineage>
        <taxon>Eukaryota</taxon>
        <taxon>Fungi</taxon>
        <taxon>Fungi incertae sedis</taxon>
        <taxon>Mucoromycota</taxon>
        <taxon>Mortierellomycotina</taxon>
        <taxon>Mortierellomycetes</taxon>
        <taxon>Mortierellales</taxon>
        <taxon>Mortierellaceae</taxon>
        <taxon>Mortierella</taxon>
    </lineage>
</organism>
<feature type="domain" description="Yeast cell wall synthesis Kre9/Knh1-like N-terminal" evidence="3">
    <location>
        <begin position="28"/>
        <end position="123"/>
    </location>
</feature>
<gene>
    <name evidence="4" type="ORF">BG011_007098</name>
</gene>
<feature type="chain" id="PRO_5040151279" description="Yeast cell wall synthesis Kre9/Knh1-like N-terminal domain-containing protein" evidence="2">
    <location>
        <begin position="22"/>
        <end position="129"/>
    </location>
</feature>